<keyword evidence="1" id="KW-1133">Transmembrane helix</keyword>
<dbReference type="Proteomes" id="UP000035681">
    <property type="component" value="Unplaced"/>
</dbReference>
<evidence type="ECO:0000256" key="1">
    <source>
        <dbReference type="SAM" id="Phobius"/>
    </source>
</evidence>
<sequence length="200" mass="23339">MLITISLIVWNSFVHVINDKMIIQSFQTISYETGTYGSFFASLILSPQLRNIFHKSSKVKLFETYGNSNYIGKQKKTTSHIAVFYKIRNIYTFKWFKINLLPVFYLMLKSFMHIMDKDFFINNENFHKIGLAFVTISFILAFIILVKVFFTLLFINLQQKYTTKIDGFVFEEAKDLDTPTESWLSIGADNDDPCVIETIV</sequence>
<organism evidence="2 3">
    <name type="scientific">Strongyloides stercoralis</name>
    <name type="common">Threadworm</name>
    <dbReference type="NCBI Taxonomy" id="6248"/>
    <lineage>
        <taxon>Eukaryota</taxon>
        <taxon>Metazoa</taxon>
        <taxon>Ecdysozoa</taxon>
        <taxon>Nematoda</taxon>
        <taxon>Chromadorea</taxon>
        <taxon>Rhabditida</taxon>
        <taxon>Tylenchina</taxon>
        <taxon>Panagrolaimomorpha</taxon>
        <taxon>Strongyloidoidea</taxon>
        <taxon>Strongyloididae</taxon>
        <taxon>Strongyloides</taxon>
    </lineage>
</organism>
<dbReference type="WBParaSite" id="TCONS_00008830.p1">
    <property type="protein sequence ID" value="TCONS_00008830.p1"/>
    <property type="gene ID" value="XLOC_006709"/>
</dbReference>
<accession>A0AAF5D9U5</accession>
<dbReference type="AlphaFoldDB" id="A0AAF5D9U5"/>
<keyword evidence="1" id="KW-0472">Membrane</keyword>
<keyword evidence="1" id="KW-0812">Transmembrane</keyword>
<feature type="transmembrane region" description="Helical" evidence="1">
    <location>
        <begin position="132"/>
        <end position="155"/>
    </location>
</feature>
<evidence type="ECO:0000313" key="2">
    <source>
        <dbReference type="Proteomes" id="UP000035681"/>
    </source>
</evidence>
<proteinExistence type="predicted"/>
<protein>
    <submittedName>
        <fullName evidence="3">Uncharacterized protein</fullName>
    </submittedName>
</protein>
<keyword evidence="2" id="KW-1185">Reference proteome</keyword>
<name>A0AAF5D9U5_STRER</name>
<evidence type="ECO:0000313" key="3">
    <source>
        <dbReference type="WBParaSite" id="TCONS_00008830.p1"/>
    </source>
</evidence>
<feature type="transmembrane region" description="Helical" evidence="1">
    <location>
        <begin position="95"/>
        <end position="112"/>
    </location>
</feature>
<reference evidence="3" key="1">
    <citation type="submission" date="2024-02" db="UniProtKB">
        <authorList>
            <consortium name="WormBaseParasite"/>
        </authorList>
    </citation>
    <scope>IDENTIFICATION</scope>
</reference>